<protein>
    <submittedName>
        <fullName evidence="2">Uncharacterized protein</fullName>
    </submittedName>
</protein>
<accession>A0A2I0KQW3</accession>
<feature type="compositionally biased region" description="Gly residues" evidence="1">
    <location>
        <begin position="141"/>
        <end position="155"/>
    </location>
</feature>
<dbReference type="AlphaFoldDB" id="A0A2I0KQW3"/>
<comment type="caution">
    <text evidence="2">The sequence shown here is derived from an EMBL/GenBank/DDBJ whole genome shotgun (WGS) entry which is preliminary data.</text>
</comment>
<name>A0A2I0KQW3_PUNGR</name>
<evidence type="ECO:0000313" key="2">
    <source>
        <dbReference type="EMBL" id="PKI70693.1"/>
    </source>
</evidence>
<gene>
    <name evidence="2" type="ORF">CRG98_008926</name>
</gene>
<sequence>MKGGDGNGRRMGVRTIPIRNRNLAFIGNRANPKLEVLDPSSGFDSSFDVSKLTLHPHSPLKARSPYSAEVRSSLSTPFSILIRFVSLLPLNPKIVEAFANRRHRRGWSRLFHFDRIASGRPFDWGREEVLSSGSKEEDAAGGSGRGGGDRSIGWG</sequence>
<evidence type="ECO:0000313" key="3">
    <source>
        <dbReference type="Proteomes" id="UP000233551"/>
    </source>
</evidence>
<dbReference type="Proteomes" id="UP000233551">
    <property type="component" value="Unassembled WGS sequence"/>
</dbReference>
<reference evidence="2 3" key="1">
    <citation type="submission" date="2017-11" db="EMBL/GenBank/DDBJ databases">
        <title>De-novo sequencing of pomegranate (Punica granatum L.) genome.</title>
        <authorList>
            <person name="Akparov Z."/>
            <person name="Amiraslanov A."/>
            <person name="Hajiyeva S."/>
            <person name="Abbasov M."/>
            <person name="Kaur K."/>
            <person name="Hamwieh A."/>
            <person name="Solovyev V."/>
            <person name="Salamov A."/>
            <person name="Braich B."/>
            <person name="Kosarev P."/>
            <person name="Mahmoud A."/>
            <person name="Hajiyev E."/>
            <person name="Babayeva S."/>
            <person name="Izzatullayeva V."/>
            <person name="Mammadov A."/>
            <person name="Mammadov A."/>
            <person name="Sharifova S."/>
            <person name="Ojaghi J."/>
            <person name="Eynullazada K."/>
            <person name="Bayramov B."/>
            <person name="Abdulazimova A."/>
            <person name="Shahmuradov I."/>
        </authorList>
    </citation>
    <scope>NUCLEOTIDE SEQUENCE [LARGE SCALE GENOMIC DNA]</scope>
    <source>
        <strain evidence="3">cv. AG2017</strain>
        <tissue evidence="2">Leaf</tissue>
    </source>
</reference>
<evidence type="ECO:0000256" key="1">
    <source>
        <dbReference type="SAM" id="MobiDB-lite"/>
    </source>
</evidence>
<dbReference type="EMBL" id="PGOL01000434">
    <property type="protein sequence ID" value="PKI70693.1"/>
    <property type="molecule type" value="Genomic_DNA"/>
</dbReference>
<feature type="region of interest" description="Disordered" evidence="1">
    <location>
        <begin position="133"/>
        <end position="155"/>
    </location>
</feature>
<proteinExistence type="predicted"/>
<keyword evidence="3" id="KW-1185">Reference proteome</keyword>
<organism evidence="2 3">
    <name type="scientific">Punica granatum</name>
    <name type="common">Pomegranate</name>
    <dbReference type="NCBI Taxonomy" id="22663"/>
    <lineage>
        <taxon>Eukaryota</taxon>
        <taxon>Viridiplantae</taxon>
        <taxon>Streptophyta</taxon>
        <taxon>Embryophyta</taxon>
        <taxon>Tracheophyta</taxon>
        <taxon>Spermatophyta</taxon>
        <taxon>Magnoliopsida</taxon>
        <taxon>eudicotyledons</taxon>
        <taxon>Gunneridae</taxon>
        <taxon>Pentapetalae</taxon>
        <taxon>rosids</taxon>
        <taxon>malvids</taxon>
        <taxon>Myrtales</taxon>
        <taxon>Lythraceae</taxon>
        <taxon>Punica</taxon>
    </lineage>
</organism>